<accession>A0ABV0KU79</accession>
<dbReference type="EMBL" id="JAMPLM010000096">
    <property type="protein sequence ID" value="MEP1062823.1"/>
    <property type="molecule type" value="Genomic_DNA"/>
</dbReference>
<dbReference type="RefSeq" id="WP_190449206.1">
    <property type="nucleotide sequence ID" value="NZ_JAMPLM010000096.1"/>
</dbReference>
<dbReference type="SUPFAM" id="SSF53850">
    <property type="entry name" value="Periplasmic binding protein-like II"/>
    <property type="match status" value="1"/>
</dbReference>
<organism evidence="2 3">
    <name type="scientific">Stenomitos frigidus AS-A4</name>
    <dbReference type="NCBI Taxonomy" id="2933935"/>
    <lineage>
        <taxon>Bacteria</taxon>
        <taxon>Bacillati</taxon>
        <taxon>Cyanobacteriota</taxon>
        <taxon>Cyanophyceae</taxon>
        <taxon>Leptolyngbyales</taxon>
        <taxon>Leptolyngbyaceae</taxon>
        <taxon>Stenomitos</taxon>
    </lineage>
</organism>
<protein>
    <submittedName>
        <fullName evidence="2">PhnD/SsuA/transferrin family substrate-binding protein</fullName>
    </submittedName>
</protein>
<dbReference type="PROSITE" id="PS51257">
    <property type="entry name" value="PROKAR_LIPOPROTEIN"/>
    <property type="match status" value="1"/>
</dbReference>
<feature type="signal peptide" evidence="1">
    <location>
        <begin position="1"/>
        <end position="19"/>
    </location>
</feature>
<dbReference type="Gene3D" id="3.40.190.10">
    <property type="entry name" value="Periplasmic binding protein-like II"/>
    <property type="match status" value="2"/>
</dbReference>
<gene>
    <name evidence="2" type="ORF">NDI38_31085</name>
</gene>
<evidence type="ECO:0000256" key="1">
    <source>
        <dbReference type="SAM" id="SignalP"/>
    </source>
</evidence>
<proteinExistence type="predicted"/>
<keyword evidence="3" id="KW-1185">Reference proteome</keyword>
<reference evidence="2 3" key="1">
    <citation type="submission" date="2022-04" db="EMBL/GenBank/DDBJ databases">
        <title>Positive selection, recombination, and allopatry shape intraspecific diversity of widespread and dominant cyanobacteria.</title>
        <authorList>
            <person name="Wei J."/>
            <person name="Shu W."/>
            <person name="Hu C."/>
        </authorList>
    </citation>
    <scope>NUCLEOTIDE SEQUENCE [LARGE SCALE GENOMIC DNA]</scope>
    <source>
        <strain evidence="2 3">AS-A4</strain>
    </source>
</reference>
<keyword evidence="1" id="KW-0732">Signal</keyword>
<dbReference type="Pfam" id="PF12974">
    <property type="entry name" value="Phosphonate-bd"/>
    <property type="match status" value="1"/>
</dbReference>
<feature type="chain" id="PRO_5046946624" evidence="1">
    <location>
        <begin position="20"/>
        <end position="295"/>
    </location>
</feature>
<comment type="caution">
    <text evidence="2">The sequence shown here is derived from an EMBL/GenBank/DDBJ whole genome shotgun (WGS) entry which is preliminary data.</text>
</comment>
<dbReference type="PANTHER" id="PTHR30024:SF17">
    <property type="entry name" value="SOLUTE-BINDING PROTEIN FAMILY 3_N-TERMINAL DOMAIN-CONTAINING PROTEIN"/>
    <property type="match status" value="1"/>
</dbReference>
<evidence type="ECO:0000313" key="3">
    <source>
        <dbReference type="Proteomes" id="UP001476950"/>
    </source>
</evidence>
<sequence length="295" mass="31953">MKRRHFVTGSLLFASGCSAATQTRSTQSQVTMPKKLRFAVTDAKGLEALQRDYEPFRAALAEVLETNIEFFPVENLLAAAPAMLAGEIDFAWAGPSEYVVLRARAQAIPVVTLQRQNYRTVIAVYAGSGIQSLADLKGKTLDVWQLGAAASHLGAVKILLDAGVDPRAVKIIEPDADGRLARLKTGKIDAASRALSRYLATLKEEGLSAKDYPVLAQGPLLPGDVFAVSSQISPQVSEVIRLRMLERRAKLMQAILAGEALAKRFGGSRLSAANDTDYNMIREVYRVIGQAEVLQ</sequence>
<dbReference type="Proteomes" id="UP001476950">
    <property type="component" value="Unassembled WGS sequence"/>
</dbReference>
<evidence type="ECO:0000313" key="2">
    <source>
        <dbReference type="EMBL" id="MEP1062823.1"/>
    </source>
</evidence>
<name>A0ABV0KU79_9CYAN</name>
<dbReference type="PANTHER" id="PTHR30024">
    <property type="entry name" value="ALIPHATIC SULFONATES-BINDING PROTEIN-RELATED"/>
    <property type="match status" value="1"/>
</dbReference>